<dbReference type="Gene3D" id="6.10.140.950">
    <property type="match status" value="1"/>
</dbReference>
<evidence type="ECO:0000259" key="7">
    <source>
        <dbReference type="Pfam" id="PF03159"/>
    </source>
</evidence>
<protein>
    <recommendedName>
        <fullName evidence="5">5'-3' exoribonuclease 1</fullName>
        <ecNumber evidence="5">3.1.13.-</ecNumber>
    </recommendedName>
</protein>
<dbReference type="InterPro" id="IPR041412">
    <property type="entry name" value="Xrn1_helical"/>
</dbReference>
<dbReference type="Pfam" id="PF17846">
    <property type="entry name" value="XRN_M"/>
    <property type="match status" value="1"/>
</dbReference>
<dbReference type="CDD" id="cd18673">
    <property type="entry name" value="PIN_XRN1-2-like"/>
    <property type="match status" value="1"/>
</dbReference>
<evidence type="ECO:0000256" key="2">
    <source>
        <dbReference type="ARBA" id="ARBA00022801"/>
    </source>
</evidence>
<feature type="domain" description="Exoribonuclease Xrn1 D2/D3" evidence="11">
    <location>
        <begin position="927"/>
        <end position="1148"/>
    </location>
</feature>
<dbReference type="Pfam" id="PF18129">
    <property type="entry name" value="SH3_12"/>
    <property type="match status" value="1"/>
</dbReference>
<dbReference type="Gene3D" id="2.30.30.750">
    <property type="match status" value="1"/>
</dbReference>
<evidence type="ECO:0000259" key="8">
    <source>
        <dbReference type="Pfam" id="PF17846"/>
    </source>
</evidence>
<gene>
    <name evidence="12" type="ORF">LODBEIA_P14980</name>
</gene>
<comment type="function">
    <text evidence="5">Multifunctional protein that exhibits several independent functions at different levels of the cellular processes. 5'-3' exonuclease component of the nonsense-mediated mRNA decay (NMD) which is a highly conserved mRNA degradation pathway, an RNA surveillance system whose role is to identify and rid cells of mRNA with premature termination codons and thus prevents accumulation of potentially harmful truncated proteins.</text>
</comment>
<feature type="region of interest" description="Disordered" evidence="6">
    <location>
        <begin position="1393"/>
        <end position="1421"/>
    </location>
</feature>
<comment type="subcellular location">
    <subcellularLocation>
        <location evidence="5">Cytoplasm</location>
    </subcellularLocation>
</comment>
<dbReference type="InterPro" id="IPR047007">
    <property type="entry name" value="XRN1_D1_sf"/>
</dbReference>
<evidence type="ECO:0000313" key="12">
    <source>
        <dbReference type="EMBL" id="CAK9437041.1"/>
    </source>
</evidence>
<keyword evidence="5" id="KW-0694">RNA-binding</keyword>
<feature type="compositionally biased region" description="Basic and acidic residues" evidence="6">
    <location>
        <begin position="1311"/>
        <end position="1322"/>
    </location>
</feature>
<feature type="domain" description="5'-3' exoribonuclease 1 SH3-like" evidence="9">
    <location>
        <begin position="1166"/>
        <end position="1236"/>
    </location>
</feature>
<evidence type="ECO:0000259" key="10">
    <source>
        <dbReference type="Pfam" id="PF18332"/>
    </source>
</evidence>
<dbReference type="Gene3D" id="2.170.260.40">
    <property type="match status" value="1"/>
</dbReference>
<dbReference type="InterPro" id="IPR027073">
    <property type="entry name" value="5_3_exoribonuclease"/>
</dbReference>
<keyword evidence="5" id="KW-0963">Cytoplasm</keyword>
<dbReference type="PANTHER" id="PTHR12341">
    <property type="entry name" value="5'-&gt;3' EXORIBONUCLEASE"/>
    <property type="match status" value="1"/>
</dbReference>
<feature type="compositionally biased region" description="Basic and acidic residues" evidence="6">
    <location>
        <begin position="1255"/>
        <end position="1269"/>
    </location>
</feature>
<feature type="compositionally biased region" description="Polar residues" evidence="6">
    <location>
        <begin position="1288"/>
        <end position="1297"/>
    </location>
</feature>
<evidence type="ECO:0000256" key="1">
    <source>
        <dbReference type="ARBA" id="ARBA00022722"/>
    </source>
</evidence>
<evidence type="ECO:0000256" key="4">
    <source>
        <dbReference type="ARBA" id="ARBA00038299"/>
    </source>
</evidence>
<organism evidence="12 13">
    <name type="scientific">Lodderomyces beijingensis</name>
    <dbReference type="NCBI Taxonomy" id="1775926"/>
    <lineage>
        <taxon>Eukaryota</taxon>
        <taxon>Fungi</taxon>
        <taxon>Dikarya</taxon>
        <taxon>Ascomycota</taxon>
        <taxon>Saccharomycotina</taxon>
        <taxon>Pichiomycetes</taxon>
        <taxon>Debaryomycetaceae</taxon>
        <taxon>Candida/Lodderomyces clade</taxon>
        <taxon>Lodderomyces</taxon>
    </lineage>
</organism>
<dbReference type="EC" id="3.1.13.-" evidence="5"/>
<dbReference type="InterPro" id="IPR047008">
    <property type="entry name" value="XRN1_SH3_sf"/>
</dbReference>
<feature type="compositionally biased region" description="Basic and acidic residues" evidence="6">
    <location>
        <begin position="1502"/>
        <end position="1519"/>
    </location>
</feature>
<feature type="domain" description="Xrn1 N-terminal" evidence="7">
    <location>
        <begin position="1"/>
        <end position="226"/>
    </location>
</feature>
<keyword evidence="5" id="KW-0866">Nonsense-mediated mRNA decay</keyword>
<dbReference type="Gene3D" id="3.30.1370.250">
    <property type="match status" value="1"/>
</dbReference>
<dbReference type="Gene3D" id="3.40.50.12390">
    <property type="match status" value="2"/>
</dbReference>
<dbReference type="EMBL" id="OZ022406">
    <property type="protein sequence ID" value="CAK9437041.1"/>
    <property type="molecule type" value="Genomic_DNA"/>
</dbReference>
<dbReference type="PANTHER" id="PTHR12341:SF7">
    <property type="entry name" value="5'-3' EXORIBONUCLEASE 1"/>
    <property type="match status" value="1"/>
</dbReference>
<keyword evidence="3 5" id="KW-0269">Exonuclease</keyword>
<feature type="region of interest" description="Disordered" evidence="6">
    <location>
        <begin position="1450"/>
        <end position="1541"/>
    </location>
</feature>
<dbReference type="InterPro" id="IPR040992">
    <property type="entry name" value="XRN1_D1"/>
</dbReference>
<dbReference type="Gene3D" id="1.25.40.1050">
    <property type="match status" value="1"/>
</dbReference>
<evidence type="ECO:0000256" key="6">
    <source>
        <dbReference type="SAM" id="MobiDB-lite"/>
    </source>
</evidence>
<feature type="region of interest" description="Disordered" evidence="6">
    <location>
        <begin position="1248"/>
        <end position="1373"/>
    </location>
</feature>
<dbReference type="InterPro" id="IPR014722">
    <property type="entry name" value="Rib_uL2_dom2"/>
</dbReference>
<feature type="domain" description="Xrn1 helical" evidence="8">
    <location>
        <begin position="278"/>
        <end position="695"/>
    </location>
</feature>
<evidence type="ECO:0000313" key="13">
    <source>
        <dbReference type="Proteomes" id="UP001497383"/>
    </source>
</evidence>
<feature type="domain" description="5'-3' exoribonuclease 1 D1" evidence="10">
    <location>
        <begin position="735"/>
        <end position="923"/>
    </location>
</feature>
<proteinExistence type="inferred from homology"/>
<keyword evidence="13" id="KW-1185">Reference proteome</keyword>
<dbReference type="InterPro" id="IPR004859">
    <property type="entry name" value="Xrn1_N"/>
</dbReference>
<name>A0ABP0ZGI2_9ASCO</name>
<dbReference type="Proteomes" id="UP001497383">
    <property type="component" value="Chromosome 2"/>
</dbReference>
<dbReference type="InterPro" id="IPR041385">
    <property type="entry name" value="SH3_12"/>
</dbReference>
<evidence type="ECO:0000256" key="3">
    <source>
        <dbReference type="ARBA" id="ARBA00022839"/>
    </source>
</evidence>
<dbReference type="InterPro" id="IPR016494">
    <property type="entry name" value="5_3_exoribonuclease_1"/>
</dbReference>
<keyword evidence="2 5" id="KW-0378">Hydrolase</keyword>
<evidence type="ECO:0000259" key="11">
    <source>
        <dbReference type="Pfam" id="PF18334"/>
    </source>
</evidence>
<sequence>MGIPKFFRFISERWPLISQLIDENQIPEFDNLYLDMNSILHTCTHSNDGSITRLSDDQMYAAIFNYIDHLFSIIKPQKVFYMAIDGVAPRAKMNQQRARRFRTAYEAEQNLKKAIERGEEIPKEDPFDSNSITPGTEFMAKLTDNLKYFIHKKITEDSSWANVEIILSGHEVPGEGEHKIMEYIRAQRAQAGYDPNLRHCIYGLDADLIMLGLVSHDPHFALLREEVTFGQKRGAAGSSSSGPKDVSEQKFYLLHLSILREYLELEFREIEEEVHFEYNFDRVLDDFILIMYVIGNDFLPHLPDLHLNKGAFPLLLSTFKQMLLQADGYLNEDGKINLKRLNLWVHHLSDFEFENFEEEEVDIEWFNKKLDDVSITGDKKRKRIGKLLILKEQKKLVGFIKPWLMEVASQPVSTLIEWANEEKLPSLQLKREDVEKNLEFLKDFALHTGFLVIHSKSEDTYTAKFDVDGLPPFETQEDFEERVGELRRTVKNYQSANLVESEEILNDTKEVYSQKFKDWKNEYYKEKLHFSIDDKEELLEITEHYVEGLQWVLYYYYRGCPSWNFYYRYHYAPRISDISVGLEALIEKGADLKFDQSHPFKPFEQLMAVLPARSRKLMPAVYRPLMTDEKSPIIQFYPHEVDVDMNGKTASWEAVVLLDFVDENKLIEALKPVEEKLSPEETRRNSYGYAVKFIHNPQIDRVFSSPLPGFFHDIEHDKCYEEQFILPEVSEHRIGHIEGARQGTELSAGFPTLKSIPFTSELAQNEVKIFNFSSKSQSMVLNLEDVWADMSVAQFAQSFVGKLVYSNWPFLRECKVVKVVDEEHKYESVKLPNGRKEVVTSELESDEKKSYKSACSNAIFVFDKSKGVKLGEVSVLVHVQPVNGLIRNQRGAYVKTYSKEIEVYPIQVIVKEVVNKDPRFATRPPLPIEQEFPLQSQVVFLGDMAYGAPANVVGYNGNHLSIKIFQIQSAAEPNIGKRRLAMESKEIQYVPSFEVSKRLRINSLLLSKITSQYMIQDGNQRINIGLELKFESKRQKVLGYTRKSYNGRFWEFSPLAIDLIHTYMKKFPQLFAKLSKIEGSEVPKADTLLNSEETKQVKSWLKEVKAELIPVSLESQSLTKFSFAAIENYMDNYISHPVPFSNKDIRGVPRNAILNASESYQLLSEQKFELGDRVVYVQDHGKVPILSKGTVGSIFTVGSKTSLAVIFDEPQLSGNTMGNKLHSKRGLVIDSSLVLNLTNKQFIFHSRASQGRKTRVTETKEPRRSKVTETAKSTPHSRPTQESRTHDSNNNLINSNKPGKAAAPVRKIMTRGKEQQHPKEQAETASVNTKGSNELLSLLRRKEPEAKEHDKHENGDNKQQQQKDSKAHDEERAADPKAINQIYGQIFSNVMNEGVQPQAPSNGYYPGARPQHVHPGVYPPQGYNNGLNYSQHYAAASQPFIPQQPGYYPNHVGQHPPPPHFHNGTHHGNAPGYPYPASAKPEGTADDADNKSEKQTTALDRFIQEAKEAEQKVEQKVEHAAGAAVDKVESEVGNPAKTEEK</sequence>
<dbReference type="GeneID" id="92206694"/>
<accession>A0ABP0ZGI2</accession>
<dbReference type="RefSeq" id="XP_066828436.1">
    <property type="nucleotide sequence ID" value="XM_066971392.1"/>
</dbReference>
<dbReference type="InterPro" id="IPR041106">
    <property type="entry name" value="XRN1_D2_D3"/>
</dbReference>
<keyword evidence="1 5" id="KW-0540">Nuclease</keyword>
<dbReference type="PIRSF" id="PIRSF006743">
    <property type="entry name" value="Exonuclease_Xnr1"/>
    <property type="match status" value="1"/>
</dbReference>
<feature type="compositionally biased region" description="Basic and acidic residues" evidence="6">
    <location>
        <begin position="1340"/>
        <end position="1373"/>
    </location>
</feature>
<comment type="similarity">
    <text evidence="4 5">Belongs to the 5'-3' exonuclease family.</text>
</comment>
<feature type="compositionally biased region" description="Polar residues" evidence="6">
    <location>
        <begin position="1323"/>
        <end position="1335"/>
    </location>
</feature>
<dbReference type="Pfam" id="PF18334">
    <property type="entry name" value="XRN1_D2_D3"/>
    <property type="match status" value="1"/>
</dbReference>
<evidence type="ECO:0000259" key="9">
    <source>
        <dbReference type="Pfam" id="PF18129"/>
    </source>
</evidence>
<reference evidence="12 13" key="1">
    <citation type="submission" date="2024-03" db="EMBL/GenBank/DDBJ databases">
        <authorList>
            <person name="Brejova B."/>
        </authorList>
    </citation>
    <scope>NUCLEOTIDE SEQUENCE [LARGE SCALE GENOMIC DNA]</scope>
    <source>
        <strain evidence="12 13">CBS 14171</strain>
    </source>
</reference>
<evidence type="ECO:0000256" key="5">
    <source>
        <dbReference type="PIRNR" id="PIRNR006743"/>
    </source>
</evidence>
<dbReference type="Pfam" id="PF03159">
    <property type="entry name" value="XRN_N"/>
    <property type="match status" value="1"/>
</dbReference>
<dbReference type="Pfam" id="PF18332">
    <property type="entry name" value="XRN1_D1"/>
    <property type="match status" value="1"/>
</dbReference>
<dbReference type="Gene3D" id="2.30.30.30">
    <property type="match status" value="1"/>
</dbReference>